<name>B0DK73_LACBS</name>
<sequence length="822" mass="91358">MAQQPRSRSLSPPGLSGSTAPVTPSPLRFSTTPSSNGHTPPDYVRRPHNNRDDQDETQQIPLLPISPASPPGQETEGPPHADDVKDDENPLYVDPFARPGGFVWRRSQHRPPYLSLSEAIYDDSQPEFDAMKLYRNFFSDPVKDSISKPQTKTPSLYPRGLPKPAKKHPFAQGFEPPRWRLLWIHVGLCLLAYPFLLIFVILARGRSLFWARFFVGVGSGLVGFSLGLSLLRLGRGILEASAWATVIHVSRVVDRPGMRLKDLVTHSDNWTSAWSAFRLLWDRQNYRGTDRDNRRSYDSRPWSLFIFFFLGLVYLAGSLPFILSRLVNIETHVQLQDQNYNEVTVMGALSADDLSRANNVQSIFQNRQLAWTLSPSSLHGGVPPAVSFFWENTAVFFAEIIPEQLRPNGTGLGTFDDKTTMTSIDPDDPVFNQTAPALNVDPGSVLRFPRWGIRISCAKIPDGYANIVPFSETDMSYLFTPREVLRPLFSHLGRDFPRNLEQPYNFSALVDPLDSLPEALNMSGIALGAKFWNDGMAYNMGTTPLSTGEDGAGFVTLENIFVRLNTTFAPEGSFSRLGDVSIPDVNGAPTFIGFDAAVCLELYEPWVVELYNSSVAYPNSLRIVDKAAAMSTHQRAEKTLATDPSVERQLLSSNYPTVFTIAHQSSINQILKDNGRHTTYAPSATLLSYTGRNGPNGYTSLSETLYAQARAMADARNVLPYFAGSGLLLAFQYPDSIVTSVAIFTVPFVVTLIIVCLVGVLAALFVPRLPLSVPRRGFGLYSWVAAFYAKEFVSERTPGIEKNMDLEEIEDQIGAVRFRYVS</sequence>
<reference evidence="3 4" key="1">
    <citation type="journal article" date="2008" name="Nature">
        <title>The genome of Laccaria bicolor provides insights into mycorrhizal symbiosis.</title>
        <authorList>
            <person name="Martin F."/>
            <person name="Aerts A."/>
            <person name="Ahren D."/>
            <person name="Brun A."/>
            <person name="Danchin E.G.J."/>
            <person name="Duchaussoy F."/>
            <person name="Gibon J."/>
            <person name="Kohler A."/>
            <person name="Lindquist E."/>
            <person name="Pereda V."/>
            <person name="Salamov A."/>
            <person name="Shapiro H.J."/>
            <person name="Wuyts J."/>
            <person name="Blaudez D."/>
            <person name="Buee M."/>
            <person name="Brokstein P."/>
            <person name="Canbaeck B."/>
            <person name="Cohen D."/>
            <person name="Courty P.E."/>
            <person name="Coutinho P.M."/>
            <person name="Delaruelle C."/>
            <person name="Detter J.C."/>
            <person name="Deveau A."/>
            <person name="DiFazio S."/>
            <person name="Duplessis S."/>
            <person name="Fraissinet-Tachet L."/>
            <person name="Lucic E."/>
            <person name="Frey-Klett P."/>
            <person name="Fourrey C."/>
            <person name="Feussner I."/>
            <person name="Gay G."/>
            <person name="Grimwood J."/>
            <person name="Hoegger P.J."/>
            <person name="Jain P."/>
            <person name="Kilaru S."/>
            <person name="Labbe J."/>
            <person name="Lin Y.C."/>
            <person name="Legue V."/>
            <person name="Le Tacon F."/>
            <person name="Marmeisse R."/>
            <person name="Melayah D."/>
            <person name="Montanini B."/>
            <person name="Muratet M."/>
            <person name="Nehls U."/>
            <person name="Niculita-Hirzel H."/>
            <person name="Oudot-Le Secq M.P."/>
            <person name="Peter M."/>
            <person name="Quesneville H."/>
            <person name="Rajashekar B."/>
            <person name="Reich M."/>
            <person name="Rouhier N."/>
            <person name="Schmutz J."/>
            <person name="Yin T."/>
            <person name="Chalot M."/>
            <person name="Henrissat B."/>
            <person name="Kuees U."/>
            <person name="Lucas S."/>
            <person name="Van de Peer Y."/>
            <person name="Podila G.K."/>
            <person name="Polle A."/>
            <person name="Pukkila P.J."/>
            <person name="Richardson P.M."/>
            <person name="Rouze P."/>
            <person name="Sanders I.R."/>
            <person name="Stajich J.E."/>
            <person name="Tunlid A."/>
            <person name="Tuskan G."/>
            <person name="Grigoriev I.V."/>
        </authorList>
    </citation>
    <scope>NUCLEOTIDE SEQUENCE [LARGE SCALE GENOMIC DNA]</scope>
    <source>
        <strain evidence="4">S238N-H82 / ATCC MYA-4686</strain>
    </source>
</reference>
<dbReference type="STRING" id="486041.B0DK73"/>
<dbReference type="RefSeq" id="XP_001884411.1">
    <property type="nucleotide sequence ID" value="XM_001884376.1"/>
</dbReference>
<organism evidence="4">
    <name type="scientific">Laccaria bicolor (strain S238N-H82 / ATCC MYA-4686)</name>
    <name type="common">Bicoloured deceiver</name>
    <name type="synonym">Laccaria laccata var. bicolor</name>
    <dbReference type="NCBI Taxonomy" id="486041"/>
    <lineage>
        <taxon>Eukaryota</taxon>
        <taxon>Fungi</taxon>
        <taxon>Dikarya</taxon>
        <taxon>Basidiomycota</taxon>
        <taxon>Agaricomycotina</taxon>
        <taxon>Agaricomycetes</taxon>
        <taxon>Agaricomycetidae</taxon>
        <taxon>Agaricales</taxon>
        <taxon>Agaricineae</taxon>
        <taxon>Hydnangiaceae</taxon>
        <taxon>Laccaria</taxon>
    </lineage>
</organism>
<protein>
    <submittedName>
        <fullName evidence="3">Predicted protein</fullName>
    </submittedName>
</protein>
<keyword evidence="2" id="KW-1133">Transmembrane helix</keyword>
<proteinExistence type="predicted"/>
<dbReference type="AlphaFoldDB" id="B0DK73"/>
<accession>B0DK73</accession>
<feature type="transmembrane region" description="Helical" evidence="2">
    <location>
        <begin position="181"/>
        <end position="203"/>
    </location>
</feature>
<evidence type="ECO:0000256" key="1">
    <source>
        <dbReference type="SAM" id="MobiDB-lite"/>
    </source>
</evidence>
<dbReference type="KEGG" id="lbc:LACBIDRAFT_303739"/>
<dbReference type="Proteomes" id="UP000001194">
    <property type="component" value="Unassembled WGS sequence"/>
</dbReference>
<feature type="compositionally biased region" description="Basic and acidic residues" evidence="1">
    <location>
        <begin position="43"/>
        <end position="52"/>
    </location>
</feature>
<evidence type="ECO:0000313" key="3">
    <source>
        <dbReference type="EMBL" id="EDR05021.1"/>
    </source>
</evidence>
<keyword evidence="4" id="KW-1185">Reference proteome</keyword>
<dbReference type="GeneID" id="6080009"/>
<keyword evidence="2" id="KW-0812">Transmembrane</keyword>
<feature type="compositionally biased region" description="Low complexity" evidence="1">
    <location>
        <begin position="1"/>
        <end position="18"/>
    </location>
</feature>
<feature type="transmembrane region" description="Helical" evidence="2">
    <location>
        <begin position="302"/>
        <end position="323"/>
    </location>
</feature>
<dbReference type="HOGENOM" id="CLU_017508_0_0_1"/>
<feature type="region of interest" description="Disordered" evidence="1">
    <location>
        <begin position="1"/>
        <end position="92"/>
    </location>
</feature>
<feature type="compositionally biased region" description="Polar residues" evidence="1">
    <location>
        <begin position="28"/>
        <end position="38"/>
    </location>
</feature>
<evidence type="ECO:0000256" key="2">
    <source>
        <dbReference type="SAM" id="Phobius"/>
    </source>
</evidence>
<dbReference type="OrthoDB" id="8191639at2759"/>
<feature type="transmembrane region" description="Helical" evidence="2">
    <location>
        <begin position="209"/>
        <end position="231"/>
    </location>
</feature>
<keyword evidence="2" id="KW-0472">Membrane</keyword>
<evidence type="ECO:0000313" key="4">
    <source>
        <dbReference type="Proteomes" id="UP000001194"/>
    </source>
</evidence>
<dbReference type="InParanoid" id="B0DK73"/>
<feature type="transmembrane region" description="Helical" evidence="2">
    <location>
        <begin position="741"/>
        <end position="766"/>
    </location>
</feature>
<gene>
    <name evidence="3" type="ORF">LACBIDRAFT_303739</name>
</gene>
<dbReference type="EMBL" id="DS547115">
    <property type="protein sequence ID" value="EDR05021.1"/>
    <property type="molecule type" value="Genomic_DNA"/>
</dbReference>